<dbReference type="AlphaFoldDB" id="A0A9P8DYL8"/>
<gene>
    <name evidence="2" type="ORF">KCU76_g18004</name>
</gene>
<feature type="non-terminal residue" evidence="2">
    <location>
        <position position="60"/>
    </location>
</feature>
<dbReference type="Proteomes" id="UP000779574">
    <property type="component" value="Unassembled WGS sequence"/>
</dbReference>
<protein>
    <submittedName>
        <fullName evidence="2">Uncharacterized protein</fullName>
    </submittedName>
</protein>
<evidence type="ECO:0000256" key="1">
    <source>
        <dbReference type="SAM" id="MobiDB-lite"/>
    </source>
</evidence>
<sequence>MSSDKEQQQNNPTAQEMEHTKYDAEKEVKRNPHPDFKKVEASRPDWPEENKWHYTKIRNP</sequence>
<reference evidence="2" key="1">
    <citation type="journal article" date="2021" name="J Fungi (Basel)">
        <title>Virulence traits and population genomics of the black yeast Aureobasidium melanogenum.</title>
        <authorList>
            <person name="Cernosa A."/>
            <person name="Sun X."/>
            <person name="Gostincar C."/>
            <person name="Fang C."/>
            <person name="Gunde-Cimerman N."/>
            <person name="Song Z."/>
        </authorList>
    </citation>
    <scope>NUCLEOTIDE SEQUENCE</scope>
    <source>
        <strain evidence="2">EXF-9911</strain>
    </source>
</reference>
<organism evidence="2 3">
    <name type="scientific">Aureobasidium melanogenum</name>
    <name type="common">Aureobasidium pullulans var. melanogenum</name>
    <dbReference type="NCBI Taxonomy" id="46634"/>
    <lineage>
        <taxon>Eukaryota</taxon>
        <taxon>Fungi</taxon>
        <taxon>Dikarya</taxon>
        <taxon>Ascomycota</taxon>
        <taxon>Pezizomycotina</taxon>
        <taxon>Dothideomycetes</taxon>
        <taxon>Dothideomycetidae</taxon>
        <taxon>Dothideales</taxon>
        <taxon>Saccotheciaceae</taxon>
        <taxon>Aureobasidium</taxon>
    </lineage>
</organism>
<dbReference type="EMBL" id="JAHFXF010001508">
    <property type="protein sequence ID" value="KAG9666408.1"/>
    <property type="molecule type" value="Genomic_DNA"/>
</dbReference>
<accession>A0A9P8DYL8</accession>
<feature type="region of interest" description="Disordered" evidence="1">
    <location>
        <begin position="1"/>
        <end position="60"/>
    </location>
</feature>
<name>A0A9P8DYL8_AURME</name>
<comment type="caution">
    <text evidence="2">The sequence shown here is derived from an EMBL/GenBank/DDBJ whole genome shotgun (WGS) entry which is preliminary data.</text>
</comment>
<feature type="compositionally biased region" description="Basic and acidic residues" evidence="1">
    <location>
        <begin position="16"/>
        <end position="52"/>
    </location>
</feature>
<dbReference type="OrthoDB" id="10250990at2759"/>
<reference evidence="2" key="2">
    <citation type="submission" date="2021-08" db="EMBL/GenBank/DDBJ databases">
        <authorList>
            <person name="Gostincar C."/>
            <person name="Sun X."/>
            <person name="Song Z."/>
            <person name="Gunde-Cimerman N."/>
        </authorList>
    </citation>
    <scope>NUCLEOTIDE SEQUENCE</scope>
    <source>
        <strain evidence="2">EXF-9911</strain>
    </source>
</reference>
<evidence type="ECO:0000313" key="3">
    <source>
        <dbReference type="Proteomes" id="UP000779574"/>
    </source>
</evidence>
<proteinExistence type="predicted"/>
<evidence type="ECO:0000313" key="2">
    <source>
        <dbReference type="EMBL" id="KAG9666408.1"/>
    </source>
</evidence>